<dbReference type="Pfam" id="PF08666">
    <property type="entry name" value="SAF"/>
    <property type="match status" value="1"/>
</dbReference>
<dbReference type="SMART" id="SM00858">
    <property type="entry name" value="SAF"/>
    <property type="match status" value="1"/>
</dbReference>
<evidence type="ECO:0000259" key="1">
    <source>
        <dbReference type="SMART" id="SM00858"/>
    </source>
</evidence>
<name>A0ABY1VNF2_9ACTO</name>
<evidence type="ECO:0000313" key="3">
    <source>
        <dbReference type="Proteomes" id="UP000250006"/>
    </source>
</evidence>
<keyword evidence="2" id="KW-0966">Cell projection</keyword>
<protein>
    <submittedName>
        <fullName evidence="2">Flagellar basal body P-ring biosynthesis protein FlgA</fullName>
    </submittedName>
</protein>
<comment type="caution">
    <text evidence="2">The sequence shown here is derived from an EMBL/GenBank/DDBJ whole genome shotgun (WGS) entry which is preliminary data.</text>
</comment>
<feature type="domain" description="SAF" evidence="1">
    <location>
        <begin position="28"/>
        <end position="90"/>
    </location>
</feature>
<accession>A0ABY1VNF2</accession>
<reference evidence="2 3" key="1">
    <citation type="submission" date="2018-06" db="EMBL/GenBank/DDBJ databases">
        <authorList>
            <consortium name="Pathogen Informatics"/>
            <person name="Doyle S."/>
        </authorList>
    </citation>
    <scope>NUCLEOTIDE SEQUENCE [LARGE SCALE GENOMIC DNA]</scope>
    <source>
        <strain evidence="2 3">NCTC11535</strain>
    </source>
</reference>
<evidence type="ECO:0000313" key="2">
    <source>
        <dbReference type="EMBL" id="SPT53621.1"/>
    </source>
</evidence>
<dbReference type="InterPro" id="IPR036732">
    <property type="entry name" value="AFP_Neu5c_C_sf"/>
</dbReference>
<dbReference type="SUPFAM" id="SSF51269">
    <property type="entry name" value="AFP III-like domain"/>
    <property type="match status" value="1"/>
</dbReference>
<dbReference type="RefSeq" id="WP_229116853.1">
    <property type="nucleotide sequence ID" value="NZ_UAPQ01000007.1"/>
</dbReference>
<gene>
    <name evidence="2" type="ORF">NCTC11535_01292</name>
</gene>
<dbReference type="Proteomes" id="UP000250006">
    <property type="component" value="Unassembled WGS sequence"/>
</dbReference>
<keyword evidence="3" id="KW-1185">Reference proteome</keyword>
<dbReference type="InterPro" id="IPR013974">
    <property type="entry name" value="SAF"/>
</dbReference>
<sequence length="193" mass="19515">MLAVLAVLLIVGGALVAGLLATRLDQRKEMLVAANTIKAGHVIELSDLASASVSANVNSLIPAEKVNEIVGQTARVEVTQGEFLASTQILASPAVKDGTTLTGLSLAVGRFPAGGLRPGDVVTLVNVKDGSTAVTSAQILEAVPTSGNANEWTSGSVISLLVHKDDSAKVARLGAEESIAIAVTATGHAIGDF</sequence>
<dbReference type="Gene3D" id="3.90.1210.10">
    <property type="entry name" value="Antifreeze-like/N-acetylneuraminic acid synthase C-terminal domain"/>
    <property type="match status" value="1"/>
</dbReference>
<organism evidence="2 3">
    <name type="scientific">Actinomyces bovis</name>
    <dbReference type="NCBI Taxonomy" id="1658"/>
    <lineage>
        <taxon>Bacteria</taxon>
        <taxon>Bacillati</taxon>
        <taxon>Actinomycetota</taxon>
        <taxon>Actinomycetes</taxon>
        <taxon>Actinomycetales</taxon>
        <taxon>Actinomycetaceae</taxon>
        <taxon>Actinomyces</taxon>
    </lineage>
</organism>
<dbReference type="EMBL" id="UAPQ01000007">
    <property type="protein sequence ID" value="SPT53621.1"/>
    <property type="molecule type" value="Genomic_DNA"/>
</dbReference>
<keyword evidence="2" id="KW-0969">Cilium</keyword>
<keyword evidence="2" id="KW-0282">Flagellum</keyword>
<proteinExistence type="predicted"/>